<accession>A0A5R9AMR9</accession>
<evidence type="ECO:0000313" key="4">
    <source>
        <dbReference type="Proteomes" id="UP000306544"/>
    </source>
</evidence>
<evidence type="ECO:0000256" key="1">
    <source>
        <dbReference type="SAM" id="MobiDB-lite"/>
    </source>
</evidence>
<organism evidence="3 4">
    <name type="scientific">Nesterenkonia sphaerica</name>
    <dbReference type="NCBI Taxonomy" id="1804988"/>
    <lineage>
        <taxon>Bacteria</taxon>
        <taxon>Bacillati</taxon>
        <taxon>Actinomycetota</taxon>
        <taxon>Actinomycetes</taxon>
        <taxon>Micrococcales</taxon>
        <taxon>Micrococcaceae</taxon>
        <taxon>Nesterenkonia</taxon>
    </lineage>
</organism>
<dbReference type="Proteomes" id="UP000306544">
    <property type="component" value="Unassembled WGS sequence"/>
</dbReference>
<evidence type="ECO:0000313" key="3">
    <source>
        <dbReference type="EMBL" id="TLP80101.1"/>
    </source>
</evidence>
<keyword evidence="4" id="KW-1185">Reference proteome</keyword>
<gene>
    <name evidence="3" type="ORF">FEF27_01200</name>
</gene>
<feature type="region of interest" description="Disordered" evidence="1">
    <location>
        <begin position="64"/>
        <end position="83"/>
    </location>
</feature>
<keyword evidence="3" id="KW-0378">Hydrolase</keyword>
<comment type="caution">
    <text evidence="3">The sequence shown here is derived from an EMBL/GenBank/DDBJ whole genome shotgun (WGS) entry which is preliminary data.</text>
</comment>
<dbReference type="Gene3D" id="3.40.50.1820">
    <property type="entry name" value="alpha/beta hydrolase"/>
    <property type="match status" value="1"/>
</dbReference>
<dbReference type="AlphaFoldDB" id="A0A5R9AMR9"/>
<sequence>MRKGEGVNIITFDDVSLAVEEFGDRGNPPVVLIAGATQSKDWWPRELCEALAGEGLYVIRYDQRDTGESTTSPPARPDYTGRDLATDPLRILDALGLESAHMVGLSMGGGIAQYLGVYAAARVRTLTLIESSPAGGEPGDLPAPAASLVAAESALPEVEDWTDTLAVVDYRVEAERPYAGSFGFDEERFRAIATEEARRSRNMESSMRNHFLVEATGETDPSLITAPTLIFHSDTDPLFPLPHGEALARMIPDSTLVRLDGIGHEVPPPQVWDVVVPALSDHVRRAG</sequence>
<dbReference type="GO" id="GO:0046503">
    <property type="term" value="P:glycerolipid catabolic process"/>
    <property type="evidence" value="ECO:0007669"/>
    <property type="project" value="TreeGrafter"/>
</dbReference>
<dbReference type="InterPro" id="IPR050471">
    <property type="entry name" value="AB_hydrolase"/>
</dbReference>
<name>A0A5R9AMR9_9MICC</name>
<dbReference type="InterPro" id="IPR000073">
    <property type="entry name" value="AB_hydrolase_1"/>
</dbReference>
<reference evidence="3 4" key="1">
    <citation type="submission" date="2019-05" db="EMBL/GenBank/DDBJ databases">
        <title>Nesterenkonia sp. GY239, isolated from the Southern Atlantic Ocean.</title>
        <authorList>
            <person name="Zhang G."/>
        </authorList>
    </citation>
    <scope>NUCLEOTIDE SEQUENCE [LARGE SCALE GENOMIC DNA]</scope>
    <source>
        <strain evidence="3 4">GY239</strain>
    </source>
</reference>
<dbReference type="PANTHER" id="PTHR43433:SF5">
    <property type="entry name" value="AB HYDROLASE-1 DOMAIN-CONTAINING PROTEIN"/>
    <property type="match status" value="1"/>
</dbReference>
<dbReference type="OrthoDB" id="7958481at2"/>
<dbReference type="SUPFAM" id="SSF53474">
    <property type="entry name" value="alpha/beta-Hydrolases"/>
    <property type="match status" value="1"/>
</dbReference>
<dbReference type="InterPro" id="IPR029058">
    <property type="entry name" value="AB_hydrolase_fold"/>
</dbReference>
<evidence type="ECO:0000259" key="2">
    <source>
        <dbReference type="Pfam" id="PF00561"/>
    </source>
</evidence>
<protein>
    <submittedName>
        <fullName evidence="3">Alpha/beta hydrolase</fullName>
    </submittedName>
</protein>
<proteinExistence type="predicted"/>
<feature type="domain" description="AB hydrolase-1" evidence="2">
    <location>
        <begin position="28"/>
        <end position="266"/>
    </location>
</feature>
<dbReference type="PANTHER" id="PTHR43433">
    <property type="entry name" value="HYDROLASE, ALPHA/BETA FOLD FAMILY PROTEIN"/>
    <property type="match status" value="1"/>
</dbReference>
<dbReference type="GO" id="GO:0004806">
    <property type="term" value="F:triacylglycerol lipase activity"/>
    <property type="evidence" value="ECO:0007669"/>
    <property type="project" value="TreeGrafter"/>
</dbReference>
<dbReference type="EMBL" id="VAWA01000001">
    <property type="protein sequence ID" value="TLP80101.1"/>
    <property type="molecule type" value="Genomic_DNA"/>
</dbReference>
<dbReference type="Pfam" id="PF00561">
    <property type="entry name" value="Abhydrolase_1"/>
    <property type="match status" value="1"/>
</dbReference>